<comment type="caution">
    <text evidence="1">The sequence shown here is derived from an EMBL/GenBank/DDBJ whole genome shotgun (WGS) entry which is preliminary data.</text>
</comment>
<name>A0A9Q4T4G2_9ENTR</name>
<dbReference type="AlphaFoldDB" id="A0A9Q4T4G2"/>
<evidence type="ECO:0000313" key="2">
    <source>
        <dbReference type="Proteomes" id="UP000778262"/>
    </source>
</evidence>
<sequence>MELVDIKKWAPHIGMFMLEFGAVESFTLSLLKELTTDTMYEKSKDLPLAKKINLIIKLIDGSNEYSGLKEELIQCYKDINSLKKLRNIIAHNTIKLVFWTDIQPADAPYEEVLYCDKDESVITLKEIKNHNIQLSILVETLYLIESIKIGRQIKEDLQYFKTSGLRFTFRDGLQKD</sequence>
<dbReference type="RefSeq" id="WP_105669390.1">
    <property type="nucleotide sequence ID" value="NZ_NRNW01000018.1"/>
</dbReference>
<organism evidence="1 2">
    <name type="scientific">Cronobacter dublinensis</name>
    <dbReference type="NCBI Taxonomy" id="413497"/>
    <lineage>
        <taxon>Bacteria</taxon>
        <taxon>Pseudomonadati</taxon>
        <taxon>Pseudomonadota</taxon>
        <taxon>Gammaproteobacteria</taxon>
        <taxon>Enterobacterales</taxon>
        <taxon>Enterobacteriaceae</taxon>
        <taxon>Cronobacter</taxon>
    </lineage>
</organism>
<dbReference type="EMBL" id="RPBY01000004">
    <property type="protein sequence ID" value="NCH88174.1"/>
    <property type="molecule type" value="Genomic_DNA"/>
</dbReference>
<dbReference type="Proteomes" id="UP000778262">
    <property type="component" value="Unassembled WGS sequence"/>
</dbReference>
<protein>
    <submittedName>
        <fullName evidence="1">Uncharacterized protein</fullName>
    </submittedName>
</protein>
<reference evidence="1" key="1">
    <citation type="submission" date="2018-11" db="EMBL/GenBank/DDBJ databases">
        <title>Genomics analysis of Putative Virulence Factors on Adhesion and Cytotoxicity for Cronobacter spp.</title>
        <authorList>
            <person name="Cui J."/>
        </authorList>
    </citation>
    <scope>NUCLEOTIDE SEQUENCE</scope>
    <source>
        <strain evidence="1">SD69</strain>
    </source>
</reference>
<accession>A0A9Q4T4G2</accession>
<gene>
    <name evidence="1" type="ORF">EHJ13_12110</name>
</gene>
<proteinExistence type="predicted"/>
<evidence type="ECO:0000313" key="1">
    <source>
        <dbReference type="EMBL" id="NCH88174.1"/>
    </source>
</evidence>